<dbReference type="NCBIfam" id="TIGR00563">
    <property type="entry name" value="rsmB"/>
    <property type="match status" value="1"/>
</dbReference>
<keyword evidence="7 13" id="KW-0808">Transferase</keyword>
<evidence type="ECO:0000256" key="3">
    <source>
        <dbReference type="ARBA" id="ARBA00012140"/>
    </source>
</evidence>
<dbReference type="Gene3D" id="3.30.70.1170">
    <property type="entry name" value="Sun protein, domain 3"/>
    <property type="match status" value="1"/>
</dbReference>
<keyword evidence="4" id="KW-0963">Cytoplasm</keyword>
<dbReference type="FunFam" id="3.40.50.150:FF:000022">
    <property type="entry name" value="Ribosomal RNA small subunit methyltransferase B"/>
    <property type="match status" value="1"/>
</dbReference>
<dbReference type="Pfam" id="PF01189">
    <property type="entry name" value="Methyltr_RsmB-F"/>
    <property type="match status" value="1"/>
</dbReference>
<dbReference type="SUPFAM" id="SSF53335">
    <property type="entry name" value="S-adenosyl-L-methionine-dependent methyltransferases"/>
    <property type="match status" value="1"/>
</dbReference>
<evidence type="ECO:0000256" key="9">
    <source>
        <dbReference type="ARBA" id="ARBA00022884"/>
    </source>
</evidence>
<accession>A0A6M2BRT9</accession>
<dbReference type="InterPro" id="IPR006027">
    <property type="entry name" value="NusB_RsmB_TIM44"/>
</dbReference>
<dbReference type="Gene3D" id="1.10.287.730">
    <property type="entry name" value="Helix hairpin bin"/>
    <property type="match status" value="1"/>
</dbReference>
<dbReference type="PROSITE" id="PS51686">
    <property type="entry name" value="SAM_MT_RSMB_NOP"/>
    <property type="match status" value="1"/>
</dbReference>
<keyword evidence="5" id="KW-0698">rRNA processing</keyword>
<gene>
    <name evidence="15" type="primary">rsmB</name>
    <name evidence="15" type="ORF">G7Y85_08230</name>
</gene>
<evidence type="ECO:0000259" key="14">
    <source>
        <dbReference type="PROSITE" id="PS51686"/>
    </source>
</evidence>
<reference evidence="15 16" key="1">
    <citation type="journal article" date="2014" name="Int. J. Syst. Evol. Microbiol.">
        <title>Solimonas terrae sp. nov., isolated from soil.</title>
        <authorList>
            <person name="Kim S.J."/>
            <person name="Moon J.Y."/>
            <person name="Weon H.Y."/>
            <person name="Ahn J.H."/>
            <person name="Chen W.M."/>
            <person name="Kwon S.W."/>
        </authorList>
    </citation>
    <scope>NUCLEOTIDE SEQUENCE [LARGE SCALE GENOMIC DNA]</scope>
    <source>
        <strain evidence="15 16">KIS83-12</strain>
    </source>
</reference>
<dbReference type="GO" id="GO:0006355">
    <property type="term" value="P:regulation of DNA-templated transcription"/>
    <property type="evidence" value="ECO:0007669"/>
    <property type="project" value="InterPro"/>
</dbReference>
<name>A0A6M2BRT9_9GAMM</name>
<comment type="catalytic activity">
    <reaction evidence="12">
        <text>cytidine(967) in 16S rRNA + S-adenosyl-L-methionine = 5-methylcytidine(967) in 16S rRNA + S-adenosyl-L-homocysteine + H(+)</text>
        <dbReference type="Rhea" id="RHEA:42748"/>
        <dbReference type="Rhea" id="RHEA-COMP:10219"/>
        <dbReference type="Rhea" id="RHEA-COMP:10220"/>
        <dbReference type="ChEBI" id="CHEBI:15378"/>
        <dbReference type="ChEBI" id="CHEBI:57856"/>
        <dbReference type="ChEBI" id="CHEBI:59789"/>
        <dbReference type="ChEBI" id="CHEBI:74483"/>
        <dbReference type="ChEBI" id="CHEBI:82748"/>
        <dbReference type="EC" id="2.1.1.176"/>
    </reaction>
</comment>
<dbReference type="CDD" id="cd02440">
    <property type="entry name" value="AdoMet_MTases"/>
    <property type="match status" value="1"/>
</dbReference>
<dbReference type="Gene3D" id="3.40.50.150">
    <property type="entry name" value="Vaccinia Virus protein VP39"/>
    <property type="match status" value="1"/>
</dbReference>
<evidence type="ECO:0000313" key="16">
    <source>
        <dbReference type="Proteomes" id="UP000472676"/>
    </source>
</evidence>
<dbReference type="GO" id="GO:0005829">
    <property type="term" value="C:cytosol"/>
    <property type="evidence" value="ECO:0007669"/>
    <property type="project" value="TreeGrafter"/>
</dbReference>
<dbReference type="InterPro" id="IPR004573">
    <property type="entry name" value="rRNA_ssu_MeTfrase_B"/>
</dbReference>
<evidence type="ECO:0000256" key="5">
    <source>
        <dbReference type="ARBA" id="ARBA00022552"/>
    </source>
</evidence>
<comment type="function">
    <text evidence="1">Specifically methylates the cytosine at position 967 (m5C967) of 16S rRNA.</text>
</comment>
<dbReference type="EC" id="2.1.1.176" evidence="3"/>
<evidence type="ECO:0000256" key="1">
    <source>
        <dbReference type="ARBA" id="ARBA00002724"/>
    </source>
</evidence>
<dbReference type="FunFam" id="3.30.70.1170:FF:000002">
    <property type="entry name" value="Ribosomal RNA small subunit methyltransferase B"/>
    <property type="match status" value="1"/>
</dbReference>
<dbReference type="GO" id="GO:0009383">
    <property type="term" value="F:rRNA (cytosine-C5-)-methyltransferase activity"/>
    <property type="evidence" value="ECO:0007669"/>
    <property type="project" value="TreeGrafter"/>
</dbReference>
<comment type="subcellular location">
    <subcellularLocation>
        <location evidence="2">Cytoplasm</location>
    </subcellularLocation>
</comment>
<dbReference type="Gene3D" id="1.10.940.10">
    <property type="entry name" value="NusB-like"/>
    <property type="match status" value="1"/>
</dbReference>
<evidence type="ECO:0000256" key="11">
    <source>
        <dbReference type="ARBA" id="ARBA00031088"/>
    </source>
</evidence>
<comment type="caution">
    <text evidence="15">The sequence shown here is derived from an EMBL/GenBank/DDBJ whole genome shotgun (WGS) entry which is preliminary data.</text>
</comment>
<feature type="binding site" evidence="13">
    <location>
        <position position="307"/>
    </location>
    <ligand>
        <name>S-adenosyl-L-methionine</name>
        <dbReference type="ChEBI" id="CHEBI:59789"/>
    </ligand>
</feature>
<dbReference type="PRINTS" id="PR02008">
    <property type="entry name" value="RCMTFAMILY"/>
</dbReference>
<organism evidence="15 16">
    <name type="scientific">Solimonas terrae</name>
    <dbReference type="NCBI Taxonomy" id="1396819"/>
    <lineage>
        <taxon>Bacteria</taxon>
        <taxon>Pseudomonadati</taxon>
        <taxon>Pseudomonadota</taxon>
        <taxon>Gammaproteobacteria</taxon>
        <taxon>Nevskiales</taxon>
        <taxon>Nevskiaceae</taxon>
        <taxon>Solimonas</taxon>
    </lineage>
</organism>
<keyword evidence="16" id="KW-1185">Reference proteome</keyword>
<dbReference type="GO" id="GO:0070475">
    <property type="term" value="P:rRNA base methylation"/>
    <property type="evidence" value="ECO:0007669"/>
    <property type="project" value="TreeGrafter"/>
</dbReference>
<evidence type="ECO:0000256" key="6">
    <source>
        <dbReference type="ARBA" id="ARBA00022603"/>
    </source>
</evidence>
<feature type="binding site" evidence="13">
    <location>
        <position position="326"/>
    </location>
    <ligand>
        <name>S-adenosyl-L-methionine</name>
        <dbReference type="ChEBI" id="CHEBI:59789"/>
    </ligand>
</feature>
<dbReference type="InterPro" id="IPR023267">
    <property type="entry name" value="RCMT"/>
</dbReference>
<dbReference type="InterPro" id="IPR054728">
    <property type="entry name" value="RsmB-like_ferredoxin"/>
</dbReference>
<dbReference type="AlphaFoldDB" id="A0A6M2BRT9"/>
<evidence type="ECO:0000256" key="2">
    <source>
        <dbReference type="ARBA" id="ARBA00004496"/>
    </source>
</evidence>
<dbReference type="InterPro" id="IPR035926">
    <property type="entry name" value="NusB-like_sf"/>
</dbReference>
<keyword evidence="9 13" id="KW-0694">RNA-binding</keyword>
<evidence type="ECO:0000256" key="8">
    <source>
        <dbReference type="ARBA" id="ARBA00022691"/>
    </source>
</evidence>
<feature type="binding site" evidence="13">
    <location>
        <begin position="259"/>
        <end position="265"/>
    </location>
    <ligand>
        <name>S-adenosyl-L-methionine</name>
        <dbReference type="ChEBI" id="CHEBI:59789"/>
    </ligand>
</feature>
<dbReference type="Pfam" id="PF01029">
    <property type="entry name" value="NusB"/>
    <property type="match status" value="1"/>
</dbReference>
<dbReference type="RefSeq" id="WP_166254756.1">
    <property type="nucleotide sequence ID" value="NZ_JAAMOW010000004.1"/>
</dbReference>
<dbReference type="InterPro" id="IPR049560">
    <property type="entry name" value="MeTrfase_RsmB-F_NOP2_cat"/>
</dbReference>
<evidence type="ECO:0000256" key="7">
    <source>
        <dbReference type="ARBA" id="ARBA00022679"/>
    </source>
</evidence>
<dbReference type="InterPro" id="IPR029063">
    <property type="entry name" value="SAM-dependent_MTases_sf"/>
</dbReference>
<dbReference type="EMBL" id="JAAMOW010000004">
    <property type="protein sequence ID" value="NGY04749.1"/>
    <property type="molecule type" value="Genomic_DNA"/>
</dbReference>
<feature type="binding site" evidence="13">
    <location>
        <position position="281"/>
    </location>
    <ligand>
        <name>S-adenosyl-L-methionine</name>
        <dbReference type="ChEBI" id="CHEBI:59789"/>
    </ligand>
</feature>
<dbReference type="SUPFAM" id="SSF48013">
    <property type="entry name" value="NusB-like"/>
    <property type="match status" value="1"/>
</dbReference>
<dbReference type="GO" id="GO:0003723">
    <property type="term" value="F:RNA binding"/>
    <property type="evidence" value="ECO:0007669"/>
    <property type="project" value="UniProtKB-UniRule"/>
</dbReference>
<dbReference type="Pfam" id="PF22458">
    <property type="entry name" value="RsmF-B_ferredox"/>
    <property type="match status" value="1"/>
</dbReference>
<dbReference type="NCBIfam" id="NF008149">
    <property type="entry name" value="PRK10901.1"/>
    <property type="match status" value="1"/>
</dbReference>
<protein>
    <recommendedName>
        <fullName evidence="3">16S rRNA (cytosine(967)-C(5))-methyltransferase</fullName>
        <ecNumber evidence="3">2.1.1.176</ecNumber>
    </recommendedName>
    <alternativeName>
        <fullName evidence="10">16S rRNA m5C967 methyltransferase</fullName>
    </alternativeName>
    <alternativeName>
        <fullName evidence="11">rRNA (cytosine-C(5)-)-methyltransferase RsmB</fullName>
    </alternativeName>
</protein>
<comment type="similarity">
    <text evidence="13">Belongs to the class I-like SAM-binding methyltransferase superfamily. RsmB/NOP family.</text>
</comment>
<evidence type="ECO:0000256" key="13">
    <source>
        <dbReference type="PROSITE-ProRule" id="PRU01023"/>
    </source>
</evidence>
<dbReference type="PANTHER" id="PTHR22807:SF61">
    <property type="entry name" value="NOL1_NOP2_SUN FAMILY PROTEIN _ ANTITERMINATION NUSB DOMAIN-CONTAINING PROTEIN"/>
    <property type="match status" value="1"/>
</dbReference>
<feature type="active site" description="Nucleophile" evidence="13">
    <location>
        <position position="379"/>
    </location>
</feature>
<proteinExistence type="inferred from homology"/>
<dbReference type="PANTHER" id="PTHR22807">
    <property type="entry name" value="NOP2 YEAST -RELATED NOL1/NOP2/FMU SUN DOMAIN-CONTAINING"/>
    <property type="match status" value="1"/>
</dbReference>
<evidence type="ECO:0000256" key="10">
    <source>
        <dbReference type="ARBA" id="ARBA00030399"/>
    </source>
</evidence>
<evidence type="ECO:0000256" key="12">
    <source>
        <dbReference type="ARBA" id="ARBA00047283"/>
    </source>
</evidence>
<sequence length="441" mass="48809">MKPAPSSRSHANVRASAARAVSRVLRGSSLDDAMLPINRFRVPSDAAMTRLLAYGVLRELSLLQWLTARMMDKPLAVDDEIHCLLLVGLYQLRNLATPAHAAINETVAAAEIMKRPQAQGFINAVLRRYTREHVELEAGLPDDEAIRHSHPAWLVEQIRVDWPTQWPAILAANNAQGPLTLRVNRRRLTRDAYLQRLSEMNIAAQAVADVPDAVMLAEPRAVEKIPGFNGGQVSVQDASAQLAVDLLELQAGQRVLDACAAPGGKSAHILERADIELTALDRDPQRLIRVDENLRRLRLDARLLAGDGGEPARWWDGKPFHRILLDAPCSGTGVIRRHPDIKWLRRESDISGLQGQQLRLLKSVWRLLKPGGRLLYATCSLLRAEGDDTVQRFVGLHDNAECLPITADWGEATACGRRIAPSPAHDGFYYAALRKTGDDRP</sequence>
<feature type="domain" description="SAM-dependent MTase RsmB/NOP-type" evidence="14">
    <location>
        <begin position="169"/>
        <end position="436"/>
    </location>
</feature>
<keyword evidence="8 13" id="KW-0949">S-adenosyl-L-methionine</keyword>
<evidence type="ECO:0000313" key="15">
    <source>
        <dbReference type="EMBL" id="NGY04749.1"/>
    </source>
</evidence>
<evidence type="ECO:0000256" key="4">
    <source>
        <dbReference type="ARBA" id="ARBA00022490"/>
    </source>
</evidence>
<dbReference type="InterPro" id="IPR001678">
    <property type="entry name" value="MeTrfase_RsmB-F_NOP2_dom"/>
</dbReference>
<dbReference type="Proteomes" id="UP000472676">
    <property type="component" value="Unassembled WGS sequence"/>
</dbReference>
<keyword evidence="6 13" id="KW-0489">Methyltransferase</keyword>